<keyword evidence="2" id="KW-0732">Signal</keyword>
<keyword evidence="1" id="KW-1133">Transmembrane helix</keyword>
<keyword evidence="1" id="KW-0472">Membrane</keyword>
<name>A0A2Z7B0U6_9LAMI</name>
<dbReference type="AlphaFoldDB" id="A0A2Z7B0U6"/>
<reference evidence="3 4" key="1">
    <citation type="journal article" date="2015" name="Proc. Natl. Acad. Sci. U.S.A.">
        <title>The resurrection genome of Boea hygrometrica: A blueprint for survival of dehydration.</title>
        <authorList>
            <person name="Xiao L."/>
            <person name="Yang G."/>
            <person name="Zhang L."/>
            <person name="Yang X."/>
            <person name="Zhao S."/>
            <person name="Ji Z."/>
            <person name="Zhou Q."/>
            <person name="Hu M."/>
            <person name="Wang Y."/>
            <person name="Chen M."/>
            <person name="Xu Y."/>
            <person name="Jin H."/>
            <person name="Xiao X."/>
            <person name="Hu G."/>
            <person name="Bao F."/>
            <person name="Hu Y."/>
            <person name="Wan P."/>
            <person name="Li L."/>
            <person name="Deng X."/>
            <person name="Kuang T."/>
            <person name="Xiang C."/>
            <person name="Zhu J.K."/>
            <person name="Oliver M.J."/>
            <person name="He Y."/>
        </authorList>
    </citation>
    <scope>NUCLEOTIDE SEQUENCE [LARGE SCALE GENOMIC DNA]</scope>
    <source>
        <strain evidence="4">cv. XS01</strain>
    </source>
</reference>
<protein>
    <submittedName>
        <fullName evidence="3">Uncharacterized protein</fullName>
    </submittedName>
</protein>
<gene>
    <name evidence="3" type="ORF">F511_04661</name>
</gene>
<evidence type="ECO:0000313" key="4">
    <source>
        <dbReference type="Proteomes" id="UP000250235"/>
    </source>
</evidence>
<keyword evidence="4" id="KW-1185">Reference proteome</keyword>
<sequence>MANCIPTILLLCLLAAAAYAVSARPCKTLFFITTTYFPRNPNPDPLLQDPRYLSLIFTTTTVRFPRIQPSLSFRSNSFEEEARSSSMASSEDPVRFYSSVSSSIRDRSKDIMGIVGALLVGVGFGVLTGVAIFFVWALFSPRHFDFSDGSDSEDHDIGDAKKFGYVKIPAEIKVIEGVDDVKKAGPPA</sequence>
<keyword evidence="1" id="KW-0812">Transmembrane</keyword>
<dbReference type="Proteomes" id="UP000250235">
    <property type="component" value="Unassembled WGS sequence"/>
</dbReference>
<feature type="transmembrane region" description="Helical" evidence="1">
    <location>
        <begin position="111"/>
        <end position="139"/>
    </location>
</feature>
<feature type="signal peptide" evidence="2">
    <location>
        <begin position="1"/>
        <end position="23"/>
    </location>
</feature>
<feature type="chain" id="PRO_5016369960" evidence="2">
    <location>
        <begin position="24"/>
        <end position="188"/>
    </location>
</feature>
<evidence type="ECO:0000256" key="1">
    <source>
        <dbReference type="SAM" id="Phobius"/>
    </source>
</evidence>
<dbReference type="PANTHER" id="PTHR35107">
    <property type="entry name" value="EXPRESSED PROTEIN"/>
    <property type="match status" value="1"/>
</dbReference>
<evidence type="ECO:0000256" key="2">
    <source>
        <dbReference type="SAM" id="SignalP"/>
    </source>
</evidence>
<dbReference type="PANTHER" id="PTHR35107:SF2">
    <property type="entry name" value="EXPRESSED PROTEIN"/>
    <property type="match status" value="1"/>
</dbReference>
<proteinExistence type="predicted"/>
<organism evidence="3 4">
    <name type="scientific">Dorcoceras hygrometricum</name>
    <dbReference type="NCBI Taxonomy" id="472368"/>
    <lineage>
        <taxon>Eukaryota</taxon>
        <taxon>Viridiplantae</taxon>
        <taxon>Streptophyta</taxon>
        <taxon>Embryophyta</taxon>
        <taxon>Tracheophyta</taxon>
        <taxon>Spermatophyta</taxon>
        <taxon>Magnoliopsida</taxon>
        <taxon>eudicotyledons</taxon>
        <taxon>Gunneridae</taxon>
        <taxon>Pentapetalae</taxon>
        <taxon>asterids</taxon>
        <taxon>lamiids</taxon>
        <taxon>Lamiales</taxon>
        <taxon>Gesneriaceae</taxon>
        <taxon>Didymocarpoideae</taxon>
        <taxon>Trichosporeae</taxon>
        <taxon>Loxocarpinae</taxon>
        <taxon>Dorcoceras</taxon>
    </lineage>
</organism>
<dbReference type="EMBL" id="KV010646">
    <property type="protein sequence ID" value="KZV27208.1"/>
    <property type="molecule type" value="Genomic_DNA"/>
</dbReference>
<accession>A0A2Z7B0U6</accession>
<evidence type="ECO:0000313" key="3">
    <source>
        <dbReference type="EMBL" id="KZV27208.1"/>
    </source>
</evidence>